<evidence type="ECO:0000256" key="9">
    <source>
        <dbReference type="HAMAP-Rule" id="MF_00161"/>
    </source>
</evidence>
<gene>
    <name evidence="9 12" type="primary">lspA</name>
    <name evidence="12" type="ORF">NPA36_00080</name>
</gene>
<dbReference type="PRINTS" id="PR00781">
    <property type="entry name" value="LIPOSIGPTASE"/>
</dbReference>
<evidence type="ECO:0000256" key="3">
    <source>
        <dbReference type="ARBA" id="ARBA00022670"/>
    </source>
</evidence>
<dbReference type="PANTHER" id="PTHR33695">
    <property type="entry name" value="LIPOPROTEIN SIGNAL PEPTIDASE"/>
    <property type="match status" value="1"/>
</dbReference>
<dbReference type="EMBL" id="JANHNZ010000001">
    <property type="protein sequence ID" value="MCQ9208963.1"/>
    <property type="molecule type" value="Genomic_DNA"/>
</dbReference>
<dbReference type="HAMAP" id="MF_00161">
    <property type="entry name" value="LspA"/>
    <property type="match status" value="1"/>
</dbReference>
<keyword evidence="13" id="KW-1185">Reference proteome</keyword>
<evidence type="ECO:0000313" key="12">
    <source>
        <dbReference type="EMBL" id="MCQ9208963.1"/>
    </source>
</evidence>
<evidence type="ECO:0000256" key="8">
    <source>
        <dbReference type="ARBA" id="ARBA00023136"/>
    </source>
</evidence>
<dbReference type="RefSeq" id="WP_256944082.1">
    <property type="nucleotide sequence ID" value="NZ_JANHNZ010000001.1"/>
</dbReference>
<evidence type="ECO:0000256" key="1">
    <source>
        <dbReference type="ARBA" id="ARBA00006139"/>
    </source>
</evidence>
<dbReference type="GO" id="GO:0004190">
    <property type="term" value="F:aspartic-type endopeptidase activity"/>
    <property type="evidence" value="ECO:0007669"/>
    <property type="project" value="UniProtKB-EC"/>
</dbReference>
<organism evidence="12 13">
    <name type="scientific">Granulicatella seriolae</name>
    <dbReference type="NCBI Taxonomy" id="2967226"/>
    <lineage>
        <taxon>Bacteria</taxon>
        <taxon>Bacillati</taxon>
        <taxon>Bacillota</taxon>
        <taxon>Bacilli</taxon>
        <taxon>Lactobacillales</taxon>
        <taxon>Carnobacteriaceae</taxon>
        <taxon>Granulicatella</taxon>
    </lineage>
</organism>
<evidence type="ECO:0000256" key="11">
    <source>
        <dbReference type="RuleBase" id="RU004181"/>
    </source>
</evidence>
<reference evidence="12" key="3">
    <citation type="journal article" date="2023" name="Microbiol. Resour. Announc.">
        <title>Draft Genome Sequence of Granulicatella sp. Strain S8, Isolated from a Marine Fish, Seriola quinqueradiata.</title>
        <authorList>
            <person name="Lee M."/>
            <person name="Farooq A."/>
            <person name="Jeong J.B."/>
            <person name="Jung M.Y."/>
        </authorList>
    </citation>
    <scope>NUCLEOTIDE SEQUENCE</scope>
    <source>
        <strain evidence="12">S8</strain>
    </source>
</reference>
<keyword evidence="5 9" id="KW-0064">Aspartyl protease</keyword>
<dbReference type="EC" id="3.4.23.36" evidence="9"/>
<keyword evidence="3 9" id="KW-0645">Protease</keyword>
<feature type="transmembrane region" description="Helical" evidence="9">
    <location>
        <begin position="59"/>
        <end position="77"/>
    </location>
</feature>
<dbReference type="NCBIfam" id="TIGR00077">
    <property type="entry name" value="lspA"/>
    <property type="match status" value="1"/>
</dbReference>
<reference evidence="12" key="2">
    <citation type="journal article" date="2023" name="Curr. Microbiol.">
        <title>Granulicatella seriolae sp. nov., a Novel Facultative Anaerobe Isolated from Yellowtail Marine Fish.</title>
        <authorList>
            <person name="Lee M."/>
            <person name="Choi Y.J."/>
            <person name="Farooq A."/>
            <person name="Jeong J.B."/>
            <person name="Jung M.Y."/>
        </authorList>
    </citation>
    <scope>NUCLEOTIDE SEQUENCE</scope>
    <source>
        <strain evidence="12">S8</strain>
    </source>
</reference>
<dbReference type="InterPro" id="IPR001872">
    <property type="entry name" value="Peptidase_A8"/>
</dbReference>
<sequence>MIVYFVISVIAIIVDQAVKWWTVANFSEGQGQDLIPGIVNIFYIKNPGAAWGILEGQMLIFYVITFIAVAAMAYLIFKDRGKSALASLAYALILAGALGNFIDRLRLGYVVDMFRLDFMQFPIFNVADMCLSIGVALLFIYTLFIEGKEHASVK</sequence>
<evidence type="ECO:0000256" key="4">
    <source>
        <dbReference type="ARBA" id="ARBA00022692"/>
    </source>
</evidence>
<feature type="active site" evidence="9">
    <location>
        <position position="128"/>
    </location>
</feature>
<keyword evidence="4 9" id="KW-0812">Transmembrane</keyword>
<feature type="transmembrane region" description="Helical" evidence="9">
    <location>
        <begin position="84"/>
        <end position="102"/>
    </location>
</feature>
<keyword evidence="6 9" id="KW-0378">Hydrolase</keyword>
<comment type="caution">
    <text evidence="12">The sequence shown here is derived from an EMBL/GenBank/DDBJ whole genome shotgun (WGS) entry which is preliminary data.</text>
</comment>
<accession>A0ABT1WK24</accession>
<evidence type="ECO:0000256" key="2">
    <source>
        <dbReference type="ARBA" id="ARBA00022475"/>
    </source>
</evidence>
<dbReference type="PANTHER" id="PTHR33695:SF1">
    <property type="entry name" value="LIPOPROTEIN SIGNAL PEPTIDASE"/>
    <property type="match status" value="1"/>
</dbReference>
<evidence type="ECO:0000256" key="5">
    <source>
        <dbReference type="ARBA" id="ARBA00022750"/>
    </source>
</evidence>
<keyword evidence="7 9" id="KW-1133">Transmembrane helix</keyword>
<evidence type="ECO:0000313" key="13">
    <source>
        <dbReference type="Proteomes" id="UP001059480"/>
    </source>
</evidence>
<name>A0ABT1WK24_9LACT</name>
<evidence type="ECO:0000256" key="6">
    <source>
        <dbReference type="ARBA" id="ARBA00022801"/>
    </source>
</evidence>
<proteinExistence type="inferred from homology"/>
<comment type="caution">
    <text evidence="9">Lacks conserved residue(s) required for the propagation of feature annotation.</text>
</comment>
<comment type="subcellular location">
    <subcellularLocation>
        <location evidence="9">Cell membrane</location>
        <topology evidence="9">Multi-pass membrane protein</topology>
    </subcellularLocation>
</comment>
<reference evidence="12" key="1">
    <citation type="submission" date="2022-07" db="EMBL/GenBank/DDBJ databases">
        <authorList>
            <person name="Jung M.-Y."/>
            <person name="Lee M."/>
        </authorList>
    </citation>
    <scope>NUCLEOTIDE SEQUENCE</scope>
    <source>
        <strain evidence="12">S8</strain>
    </source>
</reference>
<dbReference type="Proteomes" id="UP001059480">
    <property type="component" value="Unassembled WGS sequence"/>
</dbReference>
<feature type="transmembrane region" description="Helical" evidence="9">
    <location>
        <begin position="122"/>
        <end position="144"/>
    </location>
</feature>
<dbReference type="Pfam" id="PF01252">
    <property type="entry name" value="Peptidase_A8"/>
    <property type="match status" value="1"/>
</dbReference>
<protein>
    <recommendedName>
        <fullName evidence="9">Lipoprotein signal peptidase</fullName>
        <ecNumber evidence="9">3.4.23.36</ecNumber>
    </recommendedName>
    <alternativeName>
        <fullName evidence="9">Prolipoprotein signal peptidase</fullName>
    </alternativeName>
    <alternativeName>
        <fullName evidence="9">Signal peptidase II</fullName>
        <shortName evidence="9">SPase II</shortName>
    </alternativeName>
</protein>
<comment type="catalytic activity">
    <reaction evidence="9 10">
        <text>Release of signal peptides from bacterial membrane prolipoproteins. Hydrolyzes -Xaa-Yaa-Zaa-|-(S,diacylglyceryl)Cys-, in which Xaa is hydrophobic (preferably Leu), and Yaa (Ala or Ser) and Zaa (Gly or Ala) have small, neutral side chains.</text>
        <dbReference type="EC" id="3.4.23.36"/>
    </reaction>
</comment>
<feature type="active site" evidence="9">
    <location>
        <position position="112"/>
    </location>
</feature>
<dbReference type="PROSITE" id="PS00855">
    <property type="entry name" value="SPASE_II"/>
    <property type="match status" value="1"/>
</dbReference>
<keyword evidence="2 9" id="KW-1003">Cell membrane</keyword>
<keyword evidence="8 9" id="KW-0472">Membrane</keyword>
<comment type="function">
    <text evidence="9 10">This protein specifically catalyzes the removal of signal peptides from prolipoproteins.</text>
</comment>
<evidence type="ECO:0000256" key="7">
    <source>
        <dbReference type="ARBA" id="ARBA00022989"/>
    </source>
</evidence>
<comment type="similarity">
    <text evidence="1 9 11">Belongs to the peptidase A8 family.</text>
</comment>
<comment type="pathway">
    <text evidence="9">Protein modification; lipoprotein biosynthesis (signal peptide cleavage).</text>
</comment>
<evidence type="ECO:0000256" key="10">
    <source>
        <dbReference type="RuleBase" id="RU000594"/>
    </source>
</evidence>